<dbReference type="InterPro" id="IPR024654">
    <property type="entry name" value="Calcineurin-like_PHP_lpxH"/>
</dbReference>
<keyword evidence="6" id="KW-0653">Protein transport</keyword>
<dbReference type="GO" id="GO:0015031">
    <property type="term" value="P:protein transport"/>
    <property type="evidence" value="ECO:0007669"/>
    <property type="project" value="UniProtKB-KW"/>
</dbReference>
<evidence type="ECO:0000256" key="8">
    <source>
        <dbReference type="SAM" id="MobiDB-lite"/>
    </source>
</evidence>
<dbReference type="FunFam" id="3.60.21.10:FF:000089">
    <property type="entry name" value="Vacuolar protein sorting-associated protein 29"/>
    <property type="match status" value="1"/>
</dbReference>
<protein>
    <recommendedName>
        <fullName evidence="2 7">Vacuolar protein sorting-associated protein 29</fullName>
    </recommendedName>
</protein>
<dbReference type="PANTHER" id="PTHR11124">
    <property type="entry name" value="VACUOLAR SORTING PROTEIN VPS29"/>
    <property type="match status" value="1"/>
</dbReference>
<evidence type="ECO:0000259" key="9">
    <source>
        <dbReference type="Pfam" id="PF12850"/>
    </source>
</evidence>
<comment type="caution">
    <text evidence="10">The sequence shown here is derived from an EMBL/GenBank/DDBJ whole genome shotgun (WGS) entry which is preliminary data.</text>
</comment>
<keyword evidence="4" id="KW-0479">Metal-binding</keyword>
<dbReference type="GO" id="GO:0016787">
    <property type="term" value="F:hydrolase activity"/>
    <property type="evidence" value="ECO:0007669"/>
    <property type="project" value="UniProtKB-KW"/>
</dbReference>
<dbReference type="SUPFAM" id="SSF56300">
    <property type="entry name" value="Metallo-dependent phosphatases"/>
    <property type="match status" value="1"/>
</dbReference>
<proteinExistence type="inferred from homology"/>
<feature type="region of interest" description="Disordered" evidence="8">
    <location>
        <begin position="181"/>
        <end position="212"/>
    </location>
</feature>
<evidence type="ECO:0000313" key="11">
    <source>
        <dbReference type="Proteomes" id="UP000613580"/>
    </source>
</evidence>
<dbReference type="InterPro" id="IPR020935">
    <property type="entry name" value="PdiEstase_YfcE_CS"/>
</dbReference>
<keyword evidence="3" id="KW-0813">Transport</keyword>
<feature type="domain" description="Calcineurin-like phosphoesterase" evidence="9">
    <location>
        <begin position="4"/>
        <end position="158"/>
    </location>
</feature>
<dbReference type="Gene3D" id="3.60.21.10">
    <property type="match status" value="1"/>
</dbReference>
<name>A0A8H6SH29_MYCCL</name>
<dbReference type="InterPro" id="IPR000979">
    <property type="entry name" value="Phosphodiesterase_MJ0936/Vps29"/>
</dbReference>
<dbReference type="Pfam" id="PF12850">
    <property type="entry name" value="Metallophos_2"/>
    <property type="match status" value="1"/>
</dbReference>
<dbReference type="InterPro" id="IPR029052">
    <property type="entry name" value="Metallo-depent_PP-like"/>
</dbReference>
<dbReference type="PROSITE" id="PS01269">
    <property type="entry name" value="UPF0025"/>
    <property type="match status" value="1"/>
</dbReference>
<dbReference type="AlphaFoldDB" id="A0A8H6SH29"/>
<dbReference type="GO" id="GO:0046872">
    <property type="term" value="F:metal ion binding"/>
    <property type="evidence" value="ECO:0007669"/>
    <property type="project" value="UniProtKB-KW"/>
</dbReference>
<gene>
    <name evidence="10" type="ORF">HMN09_01041500</name>
</gene>
<dbReference type="OrthoDB" id="10258130at2759"/>
<keyword evidence="5" id="KW-0378">Hydrolase</keyword>
<evidence type="ECO:0000256" key="4">
    <source>
        <dbReference type="ARBA" id="ARBA00022723"/>
    </source>
</evidence>
<evidence type="ECO:0000256" key="3">
    <source>
        <dbReference type="ARBA" id="ARBA00022448"/>
    </source>
</evidence>
<dbReference type="NCBIfam" id="TIGR00040">
    <property type="entry name" value="yfcE"/>
    <property type="match status" value="1"/>
</dbReference>
<accession>A0A8H6SH29</accession>
<sequence>MVLVLIIGDLHIPHRTHDLPAKFKKLLVPGKIQQILCTGNVCDKETYEYLRSISPDVNVVKGDYDETSNFPLSITVVHNPIKIGVIHGHQSVPVGDLDSLGAIARQMDVDVLISGHTHTFQAREHDNRFFVNPGSATGAWTGAFSGDPTPSFALMDIQGPVVVTYVYQLIEGEVRVEKIEWRKEDDAPVPARNTSQPMSSPPPSSPQPASVW</sequence>
<reference evidence="10" key="1">
    <citation type="submission" date="2020-05" db="EMBL/GenBank/DDBJ databases">
        <title>Mycena genomes resolve the evolution of fungal bioluminescence.</title>
        <authorList>
            <person name="Tsai I.J."/>
        </authorList>
    </citation>
    <scope>NUCLEOTIDE SEQUENCE</scope>
    <source>
        <strain evidence="10">110903Hualien_Pintung</strain>
    </source>
</reference>
<evidence type="ECO:0000256" key="1">
    <source>
        <dbReference type="ARBA" id="ARBA00005945"/>
    </source>
</evidence>
<evidence type="ECO:0000256" key="6">
    <source>
        <dbReference type="ARBA" id="ARBA00022927"/>
    </source>
</evidence>
<organism evidence="10 11">
    <name type="scientific">Mycena chlorophos</name>
    <name type="common">Agaric fungus</name>
    <name type="synonym">Agaricus chlorophos</name>
    <dbReference type="NCBI Taxonomy" id="658473"/>
    <lineage>
        <taxon>Eukaryota</taxon>
        <taxon>Fungi</taxon>
        <taxon>Dikarya</taxon>
        <taxon>Basidiomycota</taxon>
        <taxon>Agaricomycotina</taxon>
        <taxon>Agaricomycetes</taxon>
        <taxon>Agaricomycetidae</taxon>
        <taxon>Agaricales</taxon>
        <taxon>Marasmiineae</taxon>
        <taxon>Mycenaceae</taxon>
        <taxon>Mycena</taxon>
    </lineage>
</organism>
<dbReference type="Proteomes" id="UP000613580">
    <property type="component" value="Unassembled WGS sequence"/>
</dbReference>
<dbReference type="CDD" id="cd07394">
    <property type="entry name" value="MPP_Vps29"/>
    <property type="match status" value="1"/>
</dbReference>
<dbReference type="GO" id="GO:0030904">
    <property type="term" value="C:retromer complex"/>
    <property type="evidence" value="ECO:0007669"/>
    <property type="project" value="InterPro"/>
</dbReference>
<evidence type="ECO:0000256" key="5">
    <source>
        <dbReference type="ARBA" id="ARBA00022801"/>
    </source>
</evidence>
<comment type="similarity">
    <text evidence="1 7">Belongs to the VPS29 family.</text>
</comment>
<dbReference type="GO" id="GO:0042147">
    <property type="term" value="P:retrograde transport, endosome to Golgi"/>
    <property type="evidence" value="ECO:0007669"/>
    <property type="project" value="InterPro"/>
</dbReference>
<evidence type="ECO:0000256" key="7">
    <source>
        <dbReference type="RuleBase" id="RU362040"/>
    </source>
</evidence>
<dbReference type="EMBL" id="JACAZE010000015">
    <property type="protein sequence ID" value="KAF7298197.1"/>
    <property type="molecule type" value="Genomic_DNA"/>
</dbReference>
<dbReference type="InterPro" id="IPR028661">
    <property type="entry name" value="Vps29"/>
</dbReference>
<evidence type="ECO:0000256" key="2">
    <source>
        <dbReference type="ARBA" id="ARBA00017767"/>
    </source>
</evidence>
<dbReference type="GO" id="GO:0005829">
    <property type="term" value="C:cytosol"/>
    <property type="evidence" value="ECO:0007669"/>
    <property type="project" value="GOC"/>
</dbReference>
<keyword evidence="11" id="KW-1185">Reference proteome</keyword>
<evidence type="ECO:0000313" key="10">
    <source>
        <dbReference type="EMBL" id="KAF7298197.1"/>
    </source>
</evidence>